<gene>
    <name evidence="18" type="ORF">F0M18_09680</name>
</gene>
<feature type="domain" description="Histidine kinase" evidence="16">
    <location>
        <begin position="416"/>
        <end position="613"/>
    </location>
</feature>
<dbReference type="SMART" id="SM00304">
    <property type="entry name" value="HAMP"/>
    <property type="match status" value="1"/>
</dbReference>
<evidence type="ECO:0000256" key="3">
    <source>
        <dbReference type="ARBA" id="ARBA00022475"/>
    </source>
</evidence>
<evidence type="ECO:0000259" key="17">
    <source>
        <dbReference type="PROSITE" id="PS50885"/>
    </source>
</evidence>
<dbReference type="InterPro" id="IPR005467">
    <property type="entry name" value="His_kinase_dom"/>
</dbReference>
<evidence type="ECO:0000259" key="16">
    <source>
        <dbReference type="PROSITE" id="PS50109"/>
    </source>
</evidence>
<keyword evidence="19" id="KW-1185">Reference proteome</keyword>
<comment type="catalytic activity">
    <reaction evidence="1 14">
        <text>ATP + protein L-histidine = ADP + protein N-phospho-L-histidine.</text>
        <dbReference type="EC" id="2.7.13.3"/>
    </reaction>
</comment>
<keyword evidence="8 14" id="KW-0547">Nucleotide-binding</keyword>
<evidence type="ECO:0000256" key="5">
    <source>
        <dbReference type="ARBA" id="ARBA00022553"/>
    </source>
</evidence>
<feature type="domain" description="HAMP" evidence="17">
    <location>
        <begin position="197"/>
        <end position="249"/>
    </location>
</feature>
<keyword evidence="11 15" id="KW-1133">Transmembrane helix</keyword>
<keyword evidence="7 15" id="KW-0812">Transmembrane</keyword>
<organism evidence="18 19">
    <name type="scientific">Pseudohalioglobus sediminis</name>
    <dbReference type="NCBI Taxonomy" id="2606449"/>
    <lineage>
        <taxon>Bacteria</taxon>
        <taxon>Pseudomonadati</taxon>
        <taxon>Pseudomonadota</taxon>
        <taxon>Gammaproteobacteria</taxon>
        <taxon>Cellvibrionales</taxon>
        <taxon>Halieaceae</taxon>
        <taxon>Pseudohalioglobus</taxon>
    </lineage>
</organism>
<evidence type="ECO:0000256" key="15">
    <source>
        <dbReference type="SAM" id="Phobius"/>
    </source>
</evidence>
<dbReference type="PROSITE" id="PS50885">
    <property type="entry name" value="HAMP"/>
    <property type="match status" value="1"/>
</dbReference>
<dbReference type="CDD" id="cd06225">
    <property type="entry name" value="HAMP"/>
    <property type="match status" value="1"/>
</dbReference>
<name>A0A5B0WXR8_9GAMM</name>
<dbReference type="SMART" id="SM00387">
    <property type="entry name" value="HATPase_c"/>
    <property type="match status" value="1"/>
</dbReference>
<evidence type="ECO:0000256" key="1">
    <source>
        <dbReference type="ARBA" id="ARBA00000085"/>
    </source>
</evidence>
<feature type="transmembrane region" description="Helical" evidence="15">
    <location>
        <begin position="172"/>
        <end position="193"/>
    </location>
</feature>
<dbReference type="InterPro" id="IPR003660">
    <property type="entry name" value="HAMP_dom"/>
</dbReference>
<dbReference type="GO" id="GO:0005524">
    <property type="term" value="F:ATP binding"/>
    <property type="evidence" value="ECO:0007669"/>
    <property type="project" value="UniProtKB-UniRule"/>
</dbReference>
<dbReference type="InterPro" id="IPR011712">
    <property type="entry name" value="Sig_transdc_His_kin_sub3_dim/P"/>
</dbReference>
<dbReference type="InterPro" id="IPR003594">
    <property type="entry name" value="HATPase_dom"/>
</dbReference>
<dbReference type="Gene3D" id="3.30.565.10">
    <property type="entry name" value="Histidine kinase-like ATPase, C-terminal domain"/>
    <property type="match status" value="1"/>
</dbReference>
<evidence type="ECO:0000256" key="10">
    <source>
        <dbReference type="ARBA" id="ARBA00022840"/>
    </source>
</evidence>
<keyword evidence="12 14" id="KW-0902">Two-component regulatory system</keyword>
<dbReference type="InterPro" id="IPR036890">
    <property type="entry name" value="HATPase_C_sf"/>
</dbReference>
<dbReference type="Pfam" id="PF07730">
    <property type="entry name" value="HisKA_3"/>
    <property type="match status" value="1"/>
</dbReference>
<keyword evidence="10 14" id="KW-0067">ATP-binding</keyword>
<keyword evidence="13 14" id="KW-0472">Membrane</keyword>
<dbReference type="EC" id="2.7.13.3" evidence="14"/>
<dbReference type="PANTHER" id="PTHR24421:SF10">
    <property type="entry name" value="NITRATE_NITRITE SENSOR PROTEIN NARQ"/>
    <property type="match status" value="1"/>
</dbReference>
<dbReference type="InterPro" id="IPR029095">
    <property type="entry name" value="NarX-like_N"/>
</dbReference>
<accession>A0A5B0WXR8</accession>
<dbReference type="Gene3D" id="1.20.5.1930">
    <property type="match status" value="1"/>
</dbReference>
<dbReference type="Proteomes" id="UP000323708">
    <property type="component" value="Unassembled WGS sequence"/>
</dbReference>
<keyword evidence="5" id="KW-0597">Phosphoprotein</keyword>
<dbReference type="PIRSF" id="PIRSF003167">
    <property type="entry name" value="STHK_NarX/NarQ"/>
    <property type="match status" value="1"/>
</dbReference>
<evidence type="ECO:0000256" key="6">
    <source>
        <dbReference type="ARBA" id="ARBA00022679"/>
    </source>
</evidence>
<evidence type="ECO:0000256" key="13">
    <source>
        <dbReference type="ARBA" id="ARBA00023136"/>
    </source>
</evidence>
<feature type="transmembrane region" description="Helical" evidence="15">
    <location>
        <begin position="12"/>
        <end position="39"/>
    </location>
</feature>
<dbReference type="InterPro" id="IPR042295">
    <property type="entry name" value="NarX-like_N_sf"/>
</dbReference>
<dbReference type="Pfam" id="PF13675">
    <property type="entry name" value="PilJ"/>
    <property type="match status" value="1"/>
</dbReference>
<dbReference type="AlphaFoldDB" id="A0A5B0WXR8"/>
<evidence type="ECO:0000256" key="12">
    <source>
        <dbReference type="ARBA" id="ARBA00023012"/>
    </source>
</evidence>
<dbReference type="GO" id="GO:0046983">
    <property type="term" value="F:protein dimerization activity"/>
    <property type="evidence" value="ECO:0007669"/>
    <property type="project" value="UniProtKB-UniRule"/>
</dbReference>
<dbReference type="Pfam" id="PF02518">
    <property type="entry name" value="HATPase_c"/>
    <property type="match status" value="1"/>
</dbReference>
<dbReference type="Pfam" id="PF00672">
    <property type="entry name" value="HAMP"/>
    <property type="match status" value="1"/>
</dbReference>
<dbReference type="PROSITE" id="PS50109">
    <property type="entry name" value="HIS_KIN"/>
    <property type="match status" value="1"/>
</dbReference>
<comment type="subcellular location">
    <subcellularLocation>
        <location evidence="2">Cell inner membrane</location>
        <topology evidence="2">Multi-pass membrane protein</topology>
    </subcellularLocation>
</comment>
<dbReference type="CDD" id="cd19408">
    <property type="entry name" value="NarX_NarQ_sensor"/>
    <property type="match status" value="1"/>
</dbReference>
<dbReference type="RefSeq" id="WP_149611231.1">
    <property type="nucleotide sequence ID" value="NZ_VTUX01000004.1"/>
</dbReference>
<dbReference type="Gene3D" id="1.10.8.500">
    <property type="entry name" value="HAMP domain in histidine kinase"/>
    <property type="match status" value="1"/>
</dbReference>
<dbReference type="SUPFAM" id="SSF55874">
    <property type="entry name" value="ATPase domain of HSP90 chaperone/DNA topoisomerase II/histidine kinase"/>
    <property type="match status" value="1"/>
</dbReference>
<evidence type="ECO:0000256" key="11">
    <source>
        <dbReference type="ARBA" id="ARBA00022989"/>
    </source>
</evidence>
<sequence>MPLTGKRIYRSVIFQVFLAMAVIAGMALASMSLSVYVTVNTQNDAEAINLAGSLRMQSYRISNHLALAALGREKETLQQLTAEMDEFAQKLGTSIIPLVVHDANNVPLSKSYQQVRDNWQLSMSPLLQATLQGGLSWQDSYTRYNSELDRWVADIDTMVTHLQRENEGKIELLGMTEAISIFLIVFIVLYLIMRADNNFVIPLRRLVKAAEDVERGNLSHRVSHYPENELGVLAASFNTMTASLQAQYRTLEVQVEERTRELHRSNQALYFLYKTSREISSSPYDERLLRVFLSELQKVANVETINLCVNAEPNYLNYNHLGTSAEEENHCNGDCAVCALSPAHLEKSHTPGISLPIGSRNDNYGFLYIKPHEGEKLLPWQNQLLNTVAETLSTSFAFHRNLGQEHRVMLLEERSTIARELHDSLAQSLSYMKMETARLKKLVDGDFQKERVDEAIADLQEGINAAYKHLRELLVTFRVKLDAPDLRTALQHAVQEFDEQSPARVTLEYNIESASLGPNGDIHVLHMVREALNNAVKHAGASTIALRCEQGSTGDLVFTIDDNGVGIPEQPEKEHHYGLYTMRERAQRLEGSLEYSVRDCGGTRVQLRVPAATGVAYH</sequence>
<evidence type="ECO:0000256" key="9">
    <source>
        <dbReference type="ARBA" id="ARBA00022777"/>
    </source>
</evidence>
<dbReference type="GO" id="GO:0005886">
    <property type="term" value="C:plasma membrane"/>
    <property type="evidence" value="ECO:0007669"/>
    <property type="project" value="UniProtKB-SubCell"/>
</dbReference>
<protein>
    <recommendedName>
        <fullName evidence="14">Sensor protein</fullName>
        <ecNumber evidence="14">2.7.13.3</ecNumber>
    </recommendedName>
</protein>
<dbReference type="CDD" id="cd16917">
    <property type="entry name" value="HATPase_UhpB-NarQ-NarX-like"/>
    <property type="match status" value="1"/>
</dbReference>
<dbReference type="SUPFAM" id="SSF158472">
    <property type="entry name" value="HAMP domain-like"/>
    <property type="match status" value="1"/>
</dbReference>
<comment type="caution">
    <text evidence="18">The sequence shown here is derived from an EMBL/GenBank/DDBJ whole genome shotgun (WGS) entry which is preliminary data.</text>
</comment>
<proteinExistence type="predicted"/>
<dbReference type="EMBL" id="VTUX01000004">
    <property type="protein sequence ID" value="KAA1191796.1"/>
    <property type="molecule type" value="Genomic_DNA"/>
</dbReference>
<dbReference type="GO" id="GO:0000155">
    <property type="term" value="F:phosphorelay sensor kinase activity"/>
    <property type="evidence" value="ECO:0007669"/>
    <property type="project" value="UniProtKB-UniRule"/>
</dbReference>
<dbReference type="PANTHER" id="PTHR24421">
    <property type="entry name" value="NITRATE/NITRITE SENSOR PROTEIN NARX-RELATED"/>
    <property type="match status" value="1"/>
</dbReference>
<evidence type="ECO:0000256" key="14">
    <source>
        <dbReference type="PIRNR" id="PIRNR003167"/>
    </source>
</evidence>
<dbReference type="InterPro" id="IPR016380">
    <property type="entry name" value="Sig_transdc_His_kin_NarX/NarQ"/>
</dbReference>
<dbReference type="InterPro" id="IPR050482">
    <property type="entry name" value="Sensor_HK_TwoCompSys"/>
</dbReference>
<keyword evidence="3 14" id="KW-1003">Cell membrane</keyword>
<evidence type="ECO:0000256" key="4">
    <source>
        <dbReference type="ARBA" id="ARBA00022519"/>
    </source>
</evidence>
<keyword evidence="6 14" id="KW-0808">Transferase</keyword>
<evidence type="ECO:0000313" key="19">
    <source>
        <dbReference type="Proteomes" id="UP000323708"/>
    </source>
</evidence>
<reference evidence="18 19" key="1">
    <citation type="submission" date="2019-09" db="EMBL/GenBank/DDBJ databases">
        <authorList>
            <person name="Chen X.-Y."/>
        </authorList>
    </citation>
    <scope>NUCLEOTIDE SEQUENCE [LARGE SCALE GENOMIC DNA]</scope>
    <source>
        <strain evidence="18 19">NY5</strain>
    </source>
</reference>
<evidence type="ECO:0000256" key="2">
    <source>
        <dbReference type="ARBA" id="ARBA00004429"/>
    </source>
</evidence>
<dbReference type="Gene3D" id="1.20.120.960">
    <property type="entry name" value="Histidine kinase NarX, sensor domain"/>
    <property type="match status" value="1"/>
</dbReference>
<keyword evidence="9 14" id="KW-0418">Kinase</keyword>
<evidence type="ECO:0000256" key="8">
    <source>
        <dbReference type="ARBA" id="ARBA00022741"/>
    </source>
</evidence>
<evidence type="ECO:0000256" key="7">
    <source>
        <dbReference type="ARBA" id="ARBA00022692"/>
    </source>
</evidence>
<evidence type="ECO:0000313" key="18">
    <source>
        <dbReference type="EMBL" id="KAA1191796.1"/>
    </source>
</evidence>
<keyword evidence="4 14" id="KW-0997">Cell inner membrane</keyword>